<sequence>MAKVIRKGGNISIVGIHTGNIPIYEIMKKSITIRGGKCPVQKYWKYCLQKIESGELDPTFIITDKGTLSDGPKFYEKMNNKEDGCIKVFIRPESNASENILQDFSRN</sequence>
<accession>A0AC34F668</accession>
<evidence type="ECO:0000313" key="2">
    <source>
        <dbReference type="WBParaSite" id="ES5_v2.g12696.t1"/>
    </source>
</evidence>
<protein>
    <submittedName>
        <fullName evidence="2">Uncharacterized protein</fullName>
    </submittedName>
</protein>
<name>A0AC34F668_9BILA</name>
<reference evidence="2" key="1">
    <citation type="submission" date="2022-11" db="UniProtKB">
        <authorList>
            <consortium name="WormBaseParasite"/>
        </authorList>
    </citation>
    <scope>IDENTIFICATION</scope>
</reference>
<proteinExistence type="predicted"/>
<dbReference type="Proteomes" id="UP000887579">
    <property type="component" value="Unplaced"/>
</dbReference>
<dbReference type="WBParaSite" id="ES5_v2.g12696.t1">
    <property type="protein sequence ID" value="ES5_v2.g12696.t1"/>
    <property type="gene ID" value="ES5_v2.g12696"/>
</dbReference>
<organism evidence="1 2">
    <name type="scientific">Panagrolaimus sp. ES5</name>
    <dbReference type="NCBI Taxonomy" id="591445"/>
    <lineage>
        <taxon>Eukaryota</taxon>
        <taxon>Metazoa</taxon>
        <taxon>Ecdysozoa</taxon>
        <taxon>Nematoda</taxon>
        <taxon>Chromadorea</taxon>
        <taxon>Rhabditida</taxon>
        <taxon>Tylenchina</taxon>
        <taxon>Panagrolaimomorpha</taxon>
        <taxon>Panagrolaimoidea</taxon>
        <taxon>Panagrolaimidae</taxon>
        <taxon>Panagrolaimus</taxon>
    </lineage>
</organism>
<evidence type="ECO:0000313" key="1">
    <source>
        <dbReference type="Proteomes" id="UP000887579"/>
    </source>
</evidence>